<accession>A0A2H3BN87</accession>
<feature type="compositionally biased region" description="Polar residues" evidence="1">
    <location>
        <begin position="628"/>
        <end position="640"/>
    </location>
</feature>
<feature type="compositionally biased region" description="Basic and acidic residues" evidence="1">
    <location>
        <begin position="614"/>
        <end position="627"/>
    </location>
</feature>
<feature type="region of interest" description="Disordered" evidence="1">
    <location>
        <begin position="603"/>
        <end position="665"/>
    </location>
</feature>
<feature type="region of interest" description="Disordered" evidence="1">
    <location>
        <begin position="127"/>
        <end position="166"/>
    </location>
</feature>
<proteinExistence type="predicted"/>
<feature type="region of interest" description="Disordered" evidence="1">
    <location>
        <begin position="33"/>
        <end position="102"/>
    </location>
</feature>
<feature type="region of interest" description="Disordered" evidence="1">
    <location>
        <begin position="233"/>
        <end position="333"/>
    </location>
</feature>
<feature type="compositionally biased region" description="Low complexity" evidence="1">
    <location>
        <begin position="141"/>
        <end position="158"/>
    </location>
</feature>
<protein>
    <submittedName>
        <fullName evidence="2">Uncharacterized protein</fullName>
    </submittedName>
</protein>
<dbReference type="AlphaFoldDB" id="A0A2H3BN87"/>
<feature type="compositionally biased region" description="Polar residues" evidence="1">
    <location>
        <begin position="70"/>
        <end position="91"/>
    </location>
</feature>
<evidence type="ECO:0000313" key="2">
    <source>
        <dbReference type="EMBL" id="PBK68432.1"/>
    </source>
</evidence>
<dbReference type="Proteomes" id="UP000218334">
    <property type="component" value="Unassembled WGS sequence"/>
</dbReference>
<sequence length="754" mass="84354">MFKIPAERLAGCNKCGVLCGQFFPQEETVEVTAGTHMKHGASDTTKKANSTTETPGEDKPSGPQSEGGPSATSASTKRPWSATESTMNASRPQPPFRDMADRRNARREQNISMSFDPAMEASKKKFAETLGRPTKKKKIGTKTPSSASATSTAASSKPTDTKEEWNVGLVEDTDAVYRDKYSKPDRDKVMALYQQRAKNNAKPRNTTSDMLKKLFYIALPRGAPNLPLKVMSKKAKENSDVEMDDDEDYQGDDEDQTVPGDNNEPSTAESKMESKAQPKGDEGPGDAQDHPMHQDQSTDEYIFNTYTNIPPPGRTSDDEPPTPPPEEDFGSLPPADYLVATRLVTFMARPTSDQSWVGDFAIGFPHFANLSTWTAADESEFDAVFALGPGAFSVLTQFLTSVYDIFCKELFDTQDPSVIAARRKYYHSATDLLILVKKVRSKYDRSLWDPAGGFRELAVLLHKNSHRLPDGDPNSRMYRELQKINMSTMSVEHVKFHLRDAFHAATDPSEMYEDVVCLGPFGLDGFYSGCVHQTLGGMKMAVMATRIKNHAEHDHRAPQVQVKLAIPKQENGEYQRTQELILILLMTLASEWHNDVKETMDDIKTRRSRRHPVSVHDSDSEPERAESGRTNTKPRPSTFSKPRPEPAASSVPKPKPRPRPIPVESARVREARRLVDEKLPLEALMTRILRDWPHPKPERHPKMDSWSALPLKKKAQKLQLVYHYDKNVNETEEWRKISAALATALNLALESASL</sequence>
<feature type="compositionally biased region" description="Acidic residues" evidence="1">
    <location>
        <begin position="240"/>
        <end position="256"/>
    </location>
</feature>
<feature type="compositionally biased region" description="Polar residues" evidence="1">
    <location>
        <begin position="259"/>
        <end position="269"/>
    </location>
</feature>
<gene>
    <name evidence="2" type="ORF">ARMSODRAFT_975839</name>
</gene>
<dbReference type="EMBL" id="KZ293432">
    <property type="protein sequence ID" value="PBK68432.1"/>
    <property type="molecule type" value="Genomic_DNA"/>
</dbReference>
<reference evidence="3" key="1">
    <citation type="journal article" date="2017" name="Nat. Ecol. Evol.">
        <title>Genome expansion and lineage-specific genetic innovations in the forest pathogenic fungi Armillaria.</title>
        <authorList>
            <person name="Sipos G."/>
            <person name="Prasanna A.N."/>
            <person name="Walter M.C."/>
            <person name="O'Connor E."/>
            <person name="Balint B."/>
            <person name="Krizsan K."/>
            <person name="Kiss B."/>
            <person name="Hess J."/>
            <person name="Varga T."/>
            <person name="Slot J."/>
            <person name="Riley R."/>
            <person name="Boka B."/>
            <person name="Rigling D."/>
            <person name="Barry K."/>
            <person name="Lee J."/>
            <person name="Mihaltcheva S."/>
            <person name="LaButti K."/>
            <person name="Lipzen A."/>
            <person name="Waldron R."/>
            <person name="Moloney N.M."/>
            <person name="Sperisen C."/>
            <person name="Kredics L."/>
            <person name="Vagvoelgyi C."/>
            <person name="Patrignani A."/>
            <person name="Fitzpatrick D."/>
            <person name="Nagy I."/>
            <person name="Doyle S."/>
            <person name="Anderson J.B."/>
            <person name="Grigoriev I.V."/>
            <person name="Gueldener U."/>
            <person name="Muensterkoetter M."/>
            <person name="Nagy L.G."/>
        </authorList>
    </citation>
    <scope>NUCLEOTIDE SEQUENCE [LARGE SCALE GENOMIC DNA]</scope>
    <source>
        <strain evidence="3">28-4</strain>
    </source>
</reference>
<organism evidence="2 3">
    <name type="scientific">Armillaria solidipes</name>
    <dbReference type="NCBI Taxonomy" id="1076256"/>
    <lineage>
        <taxon>Eukaryota</taxon>
        <taxon>Fungi</taxon>
        <taxon>Dikarya</taxon>
        <taxon>Basidiomycota</taxon>
        <taxon>Agaricomycotina</taxon>
        <taxon>Agaricomycetes</taxon>
        <taxon>Agaricomycetidae</taxon>
        <taxon>Agaricales</taxon>
        <taxon>Marasmiineae</taxon>
        <taxon>Physalacriaceae</taxon>
        <taxon>Armillaria</taxon>
    </lineage>
</organism>
<feature type="compositionally biased region" description="Basic and acidic residues" evidence="1">
    <location>
        <begin position="270"/>
        <end position="293"/>
    </location>
</feature>
<evidence type="ECO:0000256" key="1">
    <source>
        <dbReference type="SAM" id="MobiDB-lite"/>
    </source>
</evidence>
<keyword evidence="3" id="KW-1185">Reference proteome</keyword>
<evidence type="ECO:0000313" key="3">
    <source>
        <dbReference type="Proteomes" id="UP000218334"/>
    </source>
</evidence>
<name>A0A2H3BN87_9AGAR</name>